<dbReference type="Pfam" id="PF13450">
    <property type="entry name" value="NAD_binding_8"/>
    <property type="match status" value="1"/>
</dbReference>
<dbReference type="PANTHER" id="PTHR10668:SF105">
    <property type="entry name" value="DEHYDROGENASE-RELATED"/>
    <property type="match status" value="1"/>
</dbReference>
<sequence>MRGVVAQSGRTRAAARPDGFDAVVVGSGPNGLAGAVTLAEAGWRVLVLEAAGQPGGGLRTEELTLPGYRHDVCATVLALAAVSPALRAYGTDTPVPAPTPGTDGTGEPRPGADAVRGLTAPSVRWAHPPVPLAHPLDGGAAALLLREVAVTAATLGRIEARKPARKLIDPAGWGRLVGPLVAAGPKLTDGVLSLLDLPPAAPFALARFGAVGVWPATVLARAALRGDAARALLGGLAAHSMLDLGQPMTAAYGLLLAVSAHQVGWPVAVGGSQTLADALVARLRALGGELVTGRRVTSLRELPPARAVLLDLTPRQVLRIAGGELPARYRTALARYRYGPGVFKVDWALDGPVPWRDEAVAGAGTVHLGGTLAEVAAAERAVARGRHPERPFVLFVQATVADPTRAPEGGHTGWAYCHVPFGSTVDMTAAIEAQVERFAPGFRDRILARHVMGPAALEAHNANEVGGDIGGGTADLRQLVARPVLSRHPWATPLPGVYLCSSSTPPGAGAHGMSGYHAARLALRRAEARS</sequence>
<gene>
    <name evidence="2" type="ORF">BL253_29240</name>
</gene>
<dbReference type="SUPFAM" id="SSF51905">
    <property type="entry name" value="FAD/NAD(P)-binding domain"/>
    <property type="match status" value="1"/>
</dbReference>
<keyword evidence="3" id="KW-1185">Reference proteome</keyword>
<dbReference type="STRING" id="1834516.BL253_29240"/>
<dbReference type="InterPro" id="IPR036188">
    <property type="entry name" value="FAD/NAD-bd_sf"/>
</dbReference>
<dbReference type="RefSeq" id="WP_076820617.1">
    <property type="nucleotide sequence ID" value="NZ_MOMC01000067.1"/>
</dbReference>
<dbReference type="EMBL" id="MOMC01000067">
    <property type="protein sequence ID" value="ONH24795.1"/>
    <property type="molecule type" value="Genomic_DNA"/>
</dbReference>
<dbReference type="Proteomes" id="UP000188929">
    <property type="component" value="Unassembled WGS sequence"/>
</dbReference>
<comment type="caution">
    <text evidence="2">The sequence shown here is derived from an EMBL/GenBank/DDBJ whole genome shotgun (WGS) entry which is preliminary data.</text>
</comment>
<dbReference type="OrthoDB" id="833207at2"/>
<proteinExistence type="predicted"/>
<feature type="region of interest" description="Disordered" evidence="1">
    <location>
        <begin position="89"/>
        <end position="110"/>
    </location>
</feature>
<dbReference type="PRINTS" id="PR00411">
    <property type="entry name" value="PNDRDTASEI"/>
</dbReference>
<name>A0A1V2I3B7_9ACTN</name>
<dbReference type="AlphaFoldDB" id="A0A1V2I3B7"/>
<evidence type="ECO:0000256" key="1">
    <source>
        <dbReference type="SAM" id="MobiDB-lite"/>
    </source>
</evidence>
<evidence type="ECO:0000313" key="2">
    <source>
        <dbReference type="EMBL" id="ONH24795.1"/>
    </source>
</evidence>
<accession>A0A1V2I3B7</accession>
<dbReference type="Gene3D" id="3.50.50.60">
    <property type="entry name" value="FAD/NAD(P)-binding domain"/>
    <property type="match status" value="1"/>
</dbReference>
<organism evidence="2 3">
    <name type="scientific">Pseudofrankia asymbiotica</name>
    <dbReference type="NCBI Taxonomy" id="1834516"/>
    <lineage>
        <taxon>Bacteria</taxon>
        <taxon>Bacillati</taxon>
        <taxon>Actinomycetota</taxon>
        <taxon>Actinomycetes</taxon>
        <taxon>Frankiales</taxon>
        <taxon>Frankiaceae</taxon>
        <taxon>Pseudofrankia</taxon>
    </lineage>
</organism>
<reference evidence="3" key="1">
    <citation type="submission" date="2016-10" db="EMBL/GenBank/DDBJ databases">
        <title>Frankia sp. NRRL B-16386 Genome sequencing.</title>
        <authorList>
            <person name="Ghodhbane-Gtari F."/>
            <person name="Swanson E."/>
            <person name="Gueddou A."/>
            <person name="Hezbri K."/>
            <person name="Ktari K."/>
            <person name="Nouioui I."/>
            <person name="Morris K."/>
            <person name="Simpson S."/>
            <person name="Abebe-Akele F."/>
            <person name="Thomas K."/>
            <person name="Gtari M."/>
            <person name="Tisa L.S."/>
        </authorList>
    </citation>
    <scope>NUCLEOTIDE SEQUENCE [LARGE SCALE GENOMIC DNA]</scope>
    <source>
        <strain evidence="3">NRRL B-16386</strain>
    </source>
</reference>
<protein>
    <submittedName>
        <fullName evidence="2">FAD-dependent oxidoreductase</fullName>
    </submittedName>
</protein>
<dbReference type="PANTHER" id="PTHR10668">
    <property type="entry name" value="PHYTOENE DEHYDROGENASE"/>
    <property type="match status" value="1"/>
</dbReference>
<evidence type="ECO:0000313" key="3">
    <source>
        <dbReference type="Proteomes" id="UP000188929"/>
    </source>
</evidence>